<evidence type="ECO:0000313" key="2">
    <source>
        <dbReference type="Proteomes" id="UP000603317"/>
    </source>
</evidence>
<accession>A0ABQ1FAX8</accession>
<dbReference type="Proteomes" id="UP000603317">
    <property type="component" value="Unassembled WGS sequence"/>
</dbReference>
<comment type="caution">
    <text evidence="1">The sequence shown here is derived from an EMBL/GenBank/DDBJ whole genome shotgun (WGS) entry which is preliminary data.</text>
</comment>
<evidence type="ECO:0000313" key="1">
    <source>
        <dbReference type="EMBL" id="GGA04657.1"/>
    </source>
</evidence>
<dbReference type="EMBL" id="BMID01000001">
    <property type="protein sequence ID" value="GGA04657.1"/>
    <property type="molecule type" value="Genomic_DNA"/>
</dbReference>
<reference evidence="2" key="1">
    <citation type="journal article" date="2019" name="Int. J. Syst. Evol. Microbiol.">
        <title>The Global Catalogue of Microorganisms (GCM) 10K type strain sequencing project: providing services to taxonomists for standard genome sequencing and annotation.</title>
        <authorList>
            <consortium name="The Broad Institute Genomics Platform"/>
            <consortium name="The Broad Institute Genome Sequencing Center for Infectious Disease"/>
            <person name="Wu L."/>
            <person name="Ma J."/>
        </authorList>
    </citation>
    <scope>NUCLEOTIDE SEQUENCE [LARGE SCALE GENOMIC DNA]</scope>
    <source>
        <strain evidence="2">CGMCC 1.15297</strain>
    </source>
</reference>
<organism evidence="1 2">
    <name type="scientific">Blastomonas marina</name>
    <dbReference type="NCBI Taxonomy" id="1867408"/>
    <lineage>
        <taxon>Bacteria</taxon>
        <taxon>Pseudomonadati</taxon>
        <taxon>Pseudomonadota</taxon>
        <taxon>Alphaproteobacteria</taxon>
        <taxon>Sphingomonadales</taxon>
        <taxon>Sphingomonadaceae</taxon>
        <taxon>Blastomonas</taxon>
    </lineage>
</organism>
<name>A0ABQ1FAX8_9SPHN</name>
<dbReference type="RefSeq" id="WP_188641895.1">
    <property type="nucleotide sequence ID" value="NZ_BMID01000001.1"/>
</dbReference>
<gene>
    <name evidence="1" type="ORF">GCM10010923_12620</name>
</gene>
<sequence>MAGRIGKGMWVAIGAVLLLAILVLAWIDGGEREIELIVEDIPVPEGAR</sequence>
<protein>
    <submittedName>
        <fullName evidence="1">Uncharacterized protein</fullName>
    </submittedName>
</protein>
<proteinExistence type="predicted"/>
<keyword evidence="2" id="KW-1185">Reference proteome</keyword>